<accession>A0A975YKK9</accession>
<organism evidence="3 4">
    <name type="scientific">Elioraea tepida</name>
    <dbReference type="NCBI Taxonomy" id="2843330"/>
    <lineage>
        <taxon>Bacteria</taxon>
        <taxon>Pseudomonadati</taxon>
        <taxon>Pseudomonadota</taxon>
        <taxon>Alphaproteobacteria</taxon>
        <taxon>Acetobacterales</taxon>
        <taxon>Elioraeaceae</taxon>
        <taxon>Elioraea</taxon>
    </lineage>
</organism>
<feature type="region of interest" description="Disordered" evidence="1">
    <location>
        <begin position="107"/>
        <end position="139"/>
    </location>
</feature>
<reference evidence="3" key="1">
    <citation type="submission" date="2021-06" db="EMBL/GenBank/DDBJ databases">
        <title>Elioraea tepida, sp. nov., a moderately thermophilic aerobic anoxygenic phototrophic bacterium isolated from an alkaline siliceous hot spring mat community in Yellowstone National Park, WY, USA.</title>
        <authorList>
            <person name="Saini M.K."/>
            <person name="Yoshida S."/>
            <person name="Sebastian A."/>
            <person name="Hirose S."/>
            <person name="Hara E."/>
            <person name="Tamaki H."/>
            <person name="Soulier N.T."/>
            <person name="Albert I."/>
            <person name="Hanada S."/>
            <person name="Bryant D.A."/>
            <person name="Tank M."/>
        </authorList>
    </citation>
    <scope>NUCLEOTIDE SEQUENCE</scope>
    <source>
        <strain evidence="3">MS-P2</strain>
    </source>
</reference>
<feature type="compositionally biased region" description="Basic and acidic residues" evidence="1">
    <location>
        <begin position="107"/>
        <end position="116"/>
    </location>
</feature>
<proteinExistence type="predicted"/>
<dbReference type="Pfam" id="PF06568">
    <property type="entry name" value="YjiS-like"/>
    <property type="match status" value="1"/>
</dbReference>
<evidence type="ECO:0000313" key="3">
    <source>
        <dbReference type="EMBL" id="QXM25567.1"/>
    </source>
</evidence>
<name>A0A975YKK9_9PROT</name>
<dbReference type="RefSeq" id="WP_218286623.1">
    <property type="nucleotide sequence ID" value="NZ_CP076448.1"/>
</dbReference>
<dbReference type="Proteomes" id="UP000694001">
    <property type="component" value="Chromosome"/>
</dbReference>
<sequence length="139" mass="15240">MDPRITKEETALLLNLAPSRTAQEVEAIRLAAIRARDEAIGRAIARGVSALWRGLRAAVLFLLDYPRRRALFEQLQAMSDRELADIGLTRSDLARVFDEDFPMSVATRERERREAAAEAAQPKAAAANSNLPVGAKTAA</sequence>
<dbReference type="EMBL" id="CP076448">
    <property type="protein sequence ID" value="QXM25567.1"/>
    <property type="molecule type" value="Genomic_DNA"/>
</dbReference>
<evidence type="ECO:0000256" key="1">
    <source>
        <dbReference type="SAM" id="MobiDB-lite"/>
    </source>
</evidence>
<dbReference type="AlphaFoldDB" id="A0A975YKK9"/>
<dbReference type="KEGG" id="elio:KO353_04970"/>
<feature type="compositionally biased region" description="Low complexity" evidence="1">
    <location>
        <begin position="117"/>
        <end position="127"/>
    </location>
</feature>
<dbReference type="InterPro" id="IPR009506">
    <property type="entry name" value="YjiS-like"/>
</dbReference>
<gene>
    <name evidence="3" type="ORF">KO353_04970</name>
</gene>
<evidence type="ECO:0000313" key="4">
    <source>
        <dbReference type="Proteomes" id="UP000694001"/>
    </source>
</evidence>
<protein>
    <submittedName>
        <fullName evidence="3">DUF1127 domain-containing protein</fullName>
    </submittedName>
</protein>
<evidence type="ECO:0000259" key="2">
    <source>
        <dbReference type="Pfam" id="PF06568"/>
    </source>
</evidence>
<feature type="domain" description="YjiS-like" evidence="2">
    <location>
        <begin position="67"/>
        <end position="93"/>
    </location>
</feature>
<keyword evidence="4" id="KW-1185">Reference proteome</keyword>